<feature type="region of interest" description="Disordered" evidence="4">
    <location>
        <begin position="226"/>
        <end position="250"/>
    </location>
</feature>
<dbReference type="Gene3D" id="1.10.10.10">
    <property type="entry name" value="Winged helix-like DNA-binding domain superfamily/Winged helix DNA-binding domain"/>
    <property type="match status" value="1"/>
</dbReference>
<proteinExistence type="predicted"/>
<evidence type="ECO:0000259" key="5">
    <source>
        <dbReference type="PROSITE" id="PS50043"/>
    </source>
</evidence>
<dbReference type="InterPro" id="IPR036388">
    <property type="entry name" value="WH-like_DNA-bd_sf"/>
</dbReference>
<evidence type="ECO:0000313" key="6">
    <source>
        <dbReference type="EMBL" id="CAB4751738.1"/>
    </source>
</evidence>
<dbReference type="PANTHER" id="PTHR44688:SF16">
    <property type="entry name" value="DNA-BINDING TRANSCRIPTIONAL ACTIVATOR DEVR_DOSR"/>
    <property type="match status" value="1"/>
</dbReference>
<accession>A0A6J6TXD7</accession>
<dbReference type="Pfam" id="PF00196">
    <property type="entry name" value="GerE"/>
    <property type="match status" value="1"/>
</dbReference>
<dbReference type="PANTHER" id="PTHR44688">
    <property type="entry name" value="DNA-BINDING TRANSCRIPTIONAL ACTIVATOR DEVR_DOSR"/>
    <property type="match status" value="1"/>
</dbReference>
<keyword evidence="1" id="KW-0805">Transcription regulation</keyword>
<dbReference type="InterPro" id="IPR016032">
    <property type="entry name" value="Sig_transdc_resp-reg_C-effctor"/>
</dbReference>
<dbReference type="CDD" id="cd06170">
    <property type="entry name" value="LuxR_C_like"/>
    <property type="match status" value="1"/>
</dbReference>
<keyword evidence="2" id="KW-0238">DNA-binding</keyword>
<dbReference type="InterPro" id="IPR000792">
    <property type="entry name" value="Tscrpt_reg_LuxR_C"/>
</dbReference>
<organism evidence="6">
    <name type="scientific">freshwater metagenome</name>
    <dbReference type="NCBI Taxonomy" id="449393"/>
    <lineage>
        <taxon>unclassified sequences</taxon>
        <taxon>metagenomes</taxon>
        <taxon>ecological metagenomes</taxon>
    </lineage>
</organism>
<protein>
    <submittedName>
        <fullName evidence="6">Unannotated protein</fullName>
    </submittedName>
</protein>
<dbReference type="AlphaFoldDB" id="A0A6J6TXD7"/>
<dbReference type="EMBL" id="CAEZYW010000222">
    <property type="protein sequence ID" value="CAB4751738.1"/>
    <property type="molecule type" value="Genomic_DNA"/>
</dbReference>
<feature type="domain" description="HTH luxR-type" evidence="5">
    <location>
        <begin position="244"/>
        <end position="309"/>
    </location>
</feature>
<keyword evidence="3" id="KW-0804">Transcription</keyword>
<dbReference type="PRINTS" id="PR00038">
    <property type="entry name" value="HTHLUXR"/>
</dbReference>
<evidence type="ECO:0000256" key="4">
    <source>
        <dbReference type="SAM" id="MobiDB-lite"/>
    </source>
</evidence>
<evidence type="ECO:0000256" key="1">
    <source>
        <dbReference type="ARBA" id="ARBA00023015"/>
    </source>
</evidence>
<gene>
    <name evidence="6" type="ORF">UFOPK2786_01327</name>
</gene>
<dbReference type="GO" id="GO:0003677">
    <property type="term" value="F:DNA binding"/>
    <property type="evidence" value="ECO:0007669"/>
    <property type="project" value="UniProtKB-KW"/>
</dbReference>
<dbReference type="GO" id="GO:0006355">
    <property type="term" value="P:regulation of DNA-templated transcription"/>
    <property type="evidence" value="ECO:0007669"/>
    <property type="project" value="InterPro"/>
</dbReference>
<dbReference type="SUPFAM" id="SSF46894">
    <property type="entry name" value="C-terminal effector domain of the bipartite response regulators"/>
    <property type="match status" value="1"/>
</dbReference>
<name>A0A6J6TXD7_9ZZZZ</name>
<dbReference type="PROSITE" id="PS50043">
    <property type="entry name" value="HTH_LUXR_2"/>
    <property type="match status" value="1"/>
</dbReference>
<feature type="region of interest" description="Disordered" evidence="4">
    <location>
        <begin position="1"/>
        <end position="35"/>
    </location>
</feature>
<evidence type="ECO:0000256" key="2">
    <source>
        <dbReference type="ARBA" id="ARBA00023125"/>
    </source>
</evidence>
<sequence length="314" mass="33411">MSRGAGSPGEEAPALTALGGASRRTGAGEGPRERRFLPDRRLLPARVLTLASQRRRRRGPVTREALTEFARFLMTRPVGDRIAQYVVTRLMSVHVARGATISRFGIDGTLTIFGSFGMSEEALWSYRSLSLWDSSPMSDAAISGEPVILLTPAEADEEYPSAAEATIPVHAPVACWPLALPQQSLGALQLTLPSSPAAQTLLADGAEVAVLLSLYLSLAGPLTPRPLQPAPVSGDPVNEAVTGSDRSPDELTERQSAILVRMAAGQTNAQIARDIGFSESTVRQETMAIYRCLGATGRHDATRLAAERGMTLGN</sequence>
<evidence type="ECO:0000256" key="3">
    <source>
        <dbReference type="ARBA" id="ARBA00023163"/>
    </source>
</evidence>
<dbReference type="SMART" id="SM00421">
    <property type="entry name" value="HTH_LUXR"/>
    <property type="match status" value="1"/>
</dbReference>
<reference evidence="6" key="1">
    <citation type="submission" date="2020-05" db="EMBL/GenBank/DDBJ databases">
        <authorList>
            <person name="Chiriac C."/>
            <person name="Salcher M."/>
            <person name="Ghai R."/>
            <person name="Kavagutti S V."/>
        </authorList>
    </citation>
    <scope>NUCLEOTIDE SEQUENCE</scope>
</reference>